<dbReference type="AlphaFoldDB" id="A0A0C3CA34"/>
<gene>
    <name evidence="4" type="ORF">M413DRAFT_28291</name>
</gene>
<evidence type="ECO:0000256" key="2">
    <source>
        <dbReference type="SAM" id="MobiDB-lite"/>
    </source>
</evidence>
<dbReference type="InterPro" id="IPR036236">
    <property type="entry name" value="Znf_C2H2_sf"/>
</dbReference>
<keyword evidence="5" id="KW-1185">Reference proteome</keyword>
<dbReference type="Proteomes" id="UP000053424">
    <property type="component" value="Unassembled WGS sequence"/>
</dbReference>
<evidence type="ECO:0000256" key="1">
    <source>
        <dbReference type="PROSITE-ProRule" id="PRU00042"/>
    </source>
</evidence>
<feature type="domain" description="C2H2-type" evidence="3">
    <location>
        <begin position="110"/>
        <end position="137"/>
    </location>
</feature>
<name>A0A0C3CA34_HEBCY</name>
<proteinExistence type="predicted"/>
<keyword evidence="1" id="KW-0479">Metal-binding</keyword>
<protein>
    <recommendedName>
        <fullName evidence="3">C2H2-type domain-containing protein</fullName>
    </recommendedName>
</protein>
<organism evidence="4 5">
    <name type="scientific">Hebeloma cylindrosporum</name>
    <dbReference type="NCBI Taxonomy" id="76867"/>
    <lineage>
        <taxon>Eukaryota</taxon>
        <taxon>Fungi</taxon>
        <taxon>Dikarya</taxon>
        <taxon>Basidiomycota</taxon>
        <taxon>Agaricomycotina</taxon>
        <taxon>Agaricomycetes</taxon>
        <taxon>Agaricomycetidae</taxon>
        <taxon>Agaricales</taxon>
        <taxon>Agaricineae</taxon>
        <taxon>Hymenogastraceae</taxon>
        <taxon>Hebeloma</taxon>
    </lineage>
</organism>
<feature type="compositionally biased region" description="Basic and acidic residues" evidence="2">
    <location>
        <begin position="95"/>
        <end position="104"/>
    </location>
</feature>
<feature type="region of interest" description="Disordered" evidence="2">
    <location>
        <begin position="22"/>
        <end position="104"/>
    </location>
</feature>
<dbReference type="HOGENOM" id="CLU_1555443_0_0_1"/>
<dbReference type="SMART" id="SM00355">
    <property type="entry name" value="ZnF_C2H2"/>
    <property type="match status" value="1"/>
</dbReference>
<reference evidence="5" key="2">
    <citation type="submission" date="2015-01" db="EMBL/GenBank/DDBJ databases">
        <title>Evolutionary Origins and Diversification of the Mycorrhizal Mutualists.</title>
        <authorList>
            <consortium name="DOE Joint Genome Institute"/>
            <consortium name="Mycorrhizal Genomics Consortium"/>
            <person name="Kohler A."/>
            <person name="Kuo A."/>
            <person name="Nagy L.G."/>
            <person name="Floudas D."/>
            <person name="Copeland A."/>
            <person name="Barry K.W."/>
            <person name="Cichocki N."/>
            <person name="Veneault-Fourrey C."/>
            <person name="LaButti K."/>
            <person name="Lindquist E.A."/>
            <person name="Lipzen A."/>
            <person name="Lundell T."/>
            <person name="Morin E."/>
            <person name="Murat C."/>
            <person name="Riley R."/>
            <person name="Ohm R."/>
            <person name="Sun H."/>
            <person name="Tunlid A."/>
            <person name="Henrissat B."/>
            <person name="Grigoriev I.V."/>
            <person name="Hibbett D.S."/>
            <person name="Martin F."/>
        </authorList>
    </citation>
    <scope>NUCLEOTIDE SEQUENCE [LARGE SCALE GENOMIC DNA]</scope>
    <source>
        <strain evidence="5">h7</strain>
    </source>
</reference>
<dbReference type="Gene3D" id="3.30.160.60">
    <property type="entry name" value="Classic Zinc Finger"/>
    <property type="match status" value="1"/>
</dbReference>
<evidence type="ECO:0000259" key="3">
    <source>
        <dbReference type="PROSITE" id="PS50157"/>
    </source>
</evidence>
<accession>A0A0C3CA34</accession>
<dbReference type="InterPro" id="IPR013087">
    <property type="entry name" value="Znf_C2H2_type"/>
</dbReference>
<dbReference type="OrthoDB" id="6077919at2759"/>
<dbReference type="PROSITE" id="PS50157">
    <property type="entry name" value="ZINC_FINGER_C2H2_2"/>
    <property type="match status" value="1"/>
</dbReference>
<reference evidence="4 5" key="1">
    <citation type="submission" date="2014-04" db="EMBL/GenBank/DDBJ databases">
        <authorList>
            <consortium name="DOE Joint Genome Institute"/>
            <person name="Kuo A."/>
            <person name="Gay G."/>
            <person name="Dore J."/>
            <person name="Kohler A."/>
            <person name="Nagy L.G."/>
            <person name="Floudas D."/>
            <person name="Copeland A."/>
            <person name="Barry K.W."/>
            <person name="Cichocki N."/>
            <person name="Veneault-Fourrey C."/>
            <person name="LaButti K."/>
            <person name="Lindquist E.A."/>
            <person name="Lipzen A."/>
            <person name="Lundell T."/>
            <person name="Morin E."/>
            <person name="Murat C."/>
            <person name="Sun H."/>
            <person name="Tunlid A."/>
            <person name="Henrissat B."/>
            <person name="Grigoriev I.V."/>
            <person name="Hibbett D.S."/>
            <person name="Martin F."/>
            <person name="Nordberg H.P."/>
            <person name="Cantor M.N."/>
            <person name="Hua S.X."/>
        </authorList>
    </citation>
    <scope>NUCLEOTIDE SEQUENCE [LARGE SCALE GENOMIC DNA]</scope>
    <source>
        <strain evidence="5">h7</strain>
    </source>
</reference>
<evidence type="ECO:0000313" key="4">
    <source>
        <dbReference type="EMBL" id="KIM40461.1"/>
    </source>
</evidence>
<keyword evidence="1" id="KW-0862">Zinc</keyword>
<sequence length="172" mass="19461">MEPRPPDDFGINFLPFQAAETEVFSMRPSPQNLTTDGGGYAEESRGRRRRSESELYSRSDKVPVNTARNHPYPSRSRSRTPAECPGYRARVSTEASKRVSDARRTAPAPYQCHICSSTFTRADGLQNHLDRHNGKGKTTKCDFCHEEKTTISRHMKTCSMNPNRQPAKSNKK</sequence>
<dbReference type="PROSITE" id="PS00028">
    <property type="entry name" value="ZINC_FINGER_C2H2_1"/>
    <property type="match status" value="1"/>
</dbReference>
<feature type="compositionally biased region" description="Basic and acidic residues" evidence="2">
    <location>
        <begin position="51"/>
        <end position="61"/>
    </location>
</feature>
<dbReference type="EMBL" id="KN831782">
    <property type="protein sequence ID" value="KIM40461.1"/>
    <property type="molecule type" value="Genomic_DNA"/>
</dbReference>
<keyword evidence="1" id="KW-0863">Zinc-finger</keyword>
<evidence type="ECO:0000313" key="5">
    <source>
        <dbReference type="Proteomes" id="UP000053424"/>
    </source>
</evidence>
<dbReference type="GO" id="GO:0008270">
    <property type="term" value="F:zinc ion binding"/>
    <property type="evidence" value="ECO:0007669"/>
    <property type="project" value="UniProtKB-KW"/>
</dbReference>
<dbReference type="SUPFAM" id="SSF57667">
    <property type="entry name" value="beta-beta-alpha zinc fingers"/>
    <property type="match status" value="1"/>
</dbReference>